<dbReference type="InterPro" id="IPR006121">
    <property type="entry name" value="HMA_dom"/>
</dbReference>
<dbReference type="GO" id="GO:0046872">
    <property type="term" value="F:metal ion binding"/>
    <property type="evidence" value="ECO:0007669"/>
    <property type="project" value="UniProtKB-KW"/>
</dbReference>
<dbReference type="AlphaFoldDB" id="A0A917HEC4"/>
<dbReference type="SUPFAM" id="SSF55008">
    <property type="entry name" value="HMA, heavy metal-associated domain"/>
    <property type="match status" value="1"/>
</dbReference>
<keyword evidence="1" id="KW-0479">Metal-binding</keyword>
<dbReference type="InterPro" id="IPR017969">
    <property type="entry name" value="Heavy-metal-associated_CS"/>
</dbReference>
<evidence type="ECO:0000256" key="1">
    <source>
        <dbReference type="ARBA" id="ARBA00022723"/>
    </source>
</evidence>
<dbReference type="Pfam" id="PF00403">
    <property type="entry name" value="HMA"/>
    <property type="match status" value="1"/>
</dbReference>
<sequence>MKESMRLSIDGMHCEACVRRVTDVLKKVNGLHLNSVEVGSAHMTFDPEETAAESIVAAINSIGFHGHFDQ</sequence>
<name>A0A917HEC4_9BACT</name>
<protein>
    <recommendedName>
        <fullName evidence="2">HMA domain-containing protein</fullName>
    </recommendedName>
</protein>
<dbReference type="PROSITE" id="PS50846">
    <property type="entry name" value="HMA_2"/>
    <property type="match status" value="1"/>
</dbReference>
<keyword evidence="4" id="KW-1185">Reference proteome</keyword>
<dbReference type="RefSeq" id="WP_229739208.1">
    <property type="nucleotide sequence ID" value="NZ_BMGT01000002.1"/>
</dbReference>
<proteinExistence type="predicted"/>
<evidence type="ECO:0000259" key="2">
    <source>
        <dbReference type="PROSITE" id="PS50846"/>
    </source>
</evidence>
<dbReference type="CDD" id="cd00371">
    <property type="entry name" value="HMA"/>
    <property type="match status" value="1"/>
</dbReference>
<dbReference type="PROSITE" id="PS01047">
    <property type="entry name" value="HMA_1"/>
    <property type="match status" value="1"/>
</dbReference>
<evidence type="ECO:0000313" key="3">
    <source>
        <dbReference type="EMBL" id="GGG75753.1"/>
    </source>
</evidence>
<feature type="domain" description="HMA" evidence="2">
    <location>
        <begin position="3"/>
        <end position="67"/>
    </location>
</feature>
<dbReference type="EMBL" id="BMGT01000002">
    <property type="protein sequence ID" value="GGG75753.1"/>
    <property type="molecule type" value="Genomic_DNA"/>
</dbReference>
<comment type="caution">
    <text evidence="3">The sequence shown here is derived from an EMBL/GenBank/DDBJ whole genome shotgun (WGS) entry which is preliminary data.</text>
</comment>
<dbReference type="Proteomes" id="UP000647241">
    <property type="component" value="Unassembled WGS sequence"/>
</dbReference>
<dbReference type="Gene3D" id="3.30.70.100">
    <property type="match status" value="1"/>
</dbReference>
<reference evidence="3" key="2">
    <citation type="submission" date="2020-09" db="EMBL/GenBank/DDBJ databases">
        <authorList>
            <person name="Sun Q."/>
            <person name="Zhou Y."/>
        </authorList>
    </citation>
    <scope>NUCLEOTIDE SEQUENCE</scope>
    <source>
        <strain evidence="3">CGMCC 1.12997</strain>
    </source>
</reference>
<gene>
    <name evidence="3" type="ORF">GCM10011585_18250</name>
</gene>
<accession>A0A917HEC4</accession>
<dbReference type="InterPro" id="IPR036163">
    <property type="entry name" value="HMA_dom_sf"/>
</dbReference>
<dbReference type="FunFam" id="3.30.70.100:FF:000001">
    <property type="entry name" value="ATPase copper transporting beta"/>
    <property type="match status" value="1"/>
</dbReference>
<reference evidence="3" key="1">
    <citation type="journal article" date="2014" name="Int. J. Syst. Evol. Microbiol.">
        <title>Complete genome sequence of Corynebacterium casei LMG S-19264T (=DSM 44701T), isolated from a smear-ripened cheese.</title>
        <authorList>
            <consortium name="US DOE Joint Genome Institute (JGI-PGF)"/>
            <person name="Walter F."/>
            <person name="Albersmeier A."/>
            <person name="Kalinowski J."/>
            <person name="Ruckert C."/>
        </authorList>
    </citation>
    <scope>NUCLEOTIDE SEQUENCE</scope>
    <source>
        <strain evidence="3">CGMCC 1.12997</strain>
    </source>
</reference>
<evidence type="ECO:0000313" key="4">
    <source>
        <dbReference type="Proteomes" id="UP000647241"/>
    </source>
</evidence>
<organism evidence="3 4">
    <name type="scientific">Edaphobacter dinghuensis</name>
    <dbReference type="NCBI Taxonomy" id="1560005"/>
    <lineage>
        <taxon>Bacteria</taxon>
        <taxon>Pseudomonadati</taxon>
        <taxon>Acidobacteriota</taxon>
        <taxon>Terriglobia</taxon>
        <taxon>Terriglobales</taxon>
        <taxon>Acidobacteriaceae</taxon>
        <taxon>Edaphobacter</taxon>
    </lineage>
</organism>